<evidence type="ECO:0000256" key="1">
    <source>
        <dbReference type="SAM" id="Coils"/>
    </source>
</evidence>
<dbReference type="GO" id="GO:0005815">
    <property type="term" value="C:microtubule organizing center"/>
    <property type="evidence" value="ECO:0007669"/>
    <property type="project" value="TreeGrafter"/>
</dbReference>
<dbReference type="GO" id="GO:0005874">
    <property type="term" value="C:microtubule"/>
    <property type="evidence" value="ECO:0007669"/>
    <property type="project" value="TreeGrafter"/>
</dbReference>
<evidence type="ECO:0000256" key="2">
    <source>
        <dbReference type="SAM" id="MobiDB-lite"/>
    </source>
</evidence>
<dbReference type="PANTHER" id="PTHR14332:SF3">
    <property type="entry name" value="DISRUPTED IN SCHIZOPHRENIA 1 PROTEIN"/>
    <property type="match status" value="1"/>
</dbReference>
<evidence type="ECO:0000313" key="4">
    <source>
        <dbReference type="Proteomes" id="UP000694393"/>
    </source>
</evidence>
<dbReference type="InterPro" id="IPR026081">
    <property type="entry name" value="DISC1"/>
</dbReference>
<proteinExistence type="predicted"/>
<name>A0A8C8VKE9_9SAUR</name>
<protein>
    <recommendedName>
        <fullName evidence="5">DISC1 scaffold protein</fullName>
    </recommendedName>
</protein>
<reference evidence="3" key="2">
    <citation type="submission" date="2025-09" db="UniProtKB">
        <authorList>
            <consortium name="Ensembl"/>
        </authorList>
    </citation>
    <scope>IDENTIFICATION</scope>
</reference>
<keyword evidence="4" id="KW-1185">Reference proteome</keyword>
<evidence type="ECO:0000313" key="3">
    <source>
        <dbReference type="Ensembl" id="ENSPCEP00000014575.1"/>
    </source>
</evidence>
<reference evidence="3" key="1">
    <citation type="submission" date="2025-08" db="UniProtKB">
        <authorList>
            <consortium name="Ensembl"/>
        </authorList>
    </citation>
    <scope>IDENTIFICATION</scope>
</reference>
<organism evidence="3 4">
    <name type="scientific">Pelusios castaneus</name>
    <name type="common">West African mud turtle</name>
    <dbReference type="NCBI Taxonomy" id="367368"/>
    <lineage>
        <taxon>Eukaryota</taxon>
        <taxon>Metazoa</taxon>
        <taxon>Chordata</taxon>
        <taxon>Craniata</taxon>
        <taxon>Vertebrata</taxon>
        <taxon>Euteleostomi</taxon>
        <taxon>Archelosauria</taxon>
        <taxon>Testudinata</taxon>
        <taxon>Testudines</taxon>
        <taxon>Pleurodira</taxon>
        <taxon>Pelomedusidae</taxon>
        <taxon>Pelusios</taxon>
    </lineage>
</organism>
<dbReference type="GO" id="GO:0060271">
    <property type="term" value="P:cilium assembly"/>
    <property type="evidence" value="ECO:0007669"/>
    <property type="project" value="TreeGrafter"/>
</dbReference>
<feature type="region of interest" description="Disordered" evidence="2">
    <location>
        <begin position="1"/>
        <end position="30"/>
    </location>
</feature>
<accession>A0A8C8VKE9</accession>
<dbReference type="Ensembl" id="ENSPCET00000015103.1">
    <property type="protein sequence ID" value="ENSPCEP00000014575.1"/>
    <property type="gene ID" value="ENSPCEG00000011560.1"/>
</dbReference>
<dbReference type="GO" id="GO:0045111">
    <property type="term" value="C:intermediate filament cytoskeleton"/>
    <property type="evidence" value="ECO:0007669"/>
    <property type="project" value="TreeGrafter"/>
</dbReference>
<dbReference type="Proteomes" id="UP000694393">
    <property type="component" value="Unplaced"/>
</dbReference>
<sequence length="502" mass="56455">MWCGASGERRQQPWPASSGPSPGGQGHSLPAVSFHKKKLAKRPGYMRPEAGQQIEFQPPADCMRFSPKGFEHGRQHCEDFRNCSLHRLCKTAVEFLHCASSVNSTIIATNDVTASNTAGNTTRSLRNLSDHRIQQSENLTLPVCPAAVMYKGDLSPVCSSNTWQTNLLAATLEPIPSARVKEPQKMYALIQEEVNNNGEYKNKEVASYSSGTRDSFSSSFSFIQLSLNSTFEKSDTEGQSDGRETEHMLQTIAAGQTEYVKLHELRERLRSSRKDSGASSCICRHGEDYQCARETTVNDKLQDFEAVSLSDTDAAFSCSTDSSDATSAGSSVTSGYESSFTVSDHNWDTLMRKYEPVLLDCLADNRSLLKIKSLMLRLQRLQEKAVEEDDYDKADKLKRKLEELEREKNSLKFQLPSRHPSIINFLDRFSAQVQAALYCAADWVVSEEAQLWHKNEQRFLSPAYRKRIQVSTTKRDQLLQEKQCLQVRRKVKLLQNPLAGVK</sequence>
<dbReference type="AlphaFoldDB" id="A0A8C8VKE9"/>
<dbReference type="PANTHER" id="PTHR14332">
    <property type="entry name" value="DISRUPTED IN SCHIZOPHRENIA 1 PROTEIN"/>
    <property type="match status" value="1"/>
</dbReference>
<feature type="coiled-coil region" evidence="1">
    <location>
        <begin position="384"/>
        <end position="414"/>
    </location>
</feature>
<dbReference type="GO" id="GO:0001764">
    <property type="term" value="P:neuron migration"/>
    <property type="evidence" value="ECO:0007669"/>
    <property type="project" value="TreeGrafter"/>
</dbReference>
<keyword evidence="1" id="KW-0175">Coiled coil</keyword>
<evidence type="ECO:0008006" key="5">
    <source>
        <dbReference type="Google" id="ProtNLM"/>
    </source>
</evidence>